<protein>
    <submittedName>
        <fullName evidence="1">Uncharacterized protein</fullName>
    </submittedName>
</protein>
<comment type="caution">
    <text evidence="1">The sequence shown here is derived from an EMBL/GenBank/DDBJ whole genome shotgun (WGS) entry which is preliminary data.</text>
</comment>
<gene>
    <name evidence="1" type="ORF">ACH4F9_42665</name>
</gene>
<evidence type="ECO:0000313" key="1">
    <source>
        <dbReference type="EMBL" id="MFH8551701.1"/>
    </source>
</evidence>
<proteinExistence type="predicted"/>
<reference evidence="1 2" key="1">
    <citation type="submission" date="2024-10" db="EMBL/GenBank/DDBJ databases">
        <title>The Natural Products Discovery Center: Release of the First 8490 Sequenced Strains for Exploring Actinobacteria Biosynthetic Diversity.</title>
        <authorList>
            <person name="Kalkreuter E."/>
            <person name="Kautsar S.A."/>
            <person name="Yang D."/>
            <person name="Bader C.D."/>
            <person name="Teijaro C.N."/>
            <person name="Fluegel L."/>
            <person name="Davis C.M."/>
            <person name="Simpson J.R."/>
            <person name="Lauterbach L."/>
            <person name="Steele A.D."/>
            <person name="Gui C."/>
            <person name="Meng S."/>
            <person name="Li G."/>
            <person name="Viehrig K."/>
            <person name="Ye F."/>
            <person name="Su P."/>
            <person name="Kiefer A.F."/>
            <person name="Nichols A."/>
            <person name="Cepeda A.J."/>
            <person name="Yan W."/>
            <person name="Fan B."/>
            <person name="Jiang Y."/>
            <person name="Adhikari A."/>
            <person name="Zheng C.-J."/>
            <person name="Schuster L."/>
            <person name="Cowan T.M."/>
            <person name="Smanski M.J."/>
            <person name="Chevrette M.G."/>
            <person name="De Carvalho L.P.S."/>
            <person name="Shen B."/>
        </authorList>
    </citation>
    <scope>NUCLEOTIDE SEQUENCE [LARGE SCALE GENOMIC DNA]</scope>
    <source>
        <strain evidence="1 2">NPDC017990</strain>
    </source>
</reference>
<dbReference type="RefSeq" id="WP_397718751.1">
    <property type="nucleotide sequence ID" value="NZ_JBIRGN010000014.1"/>
</dbReference>
<sequence length="122" mass="13566">MSLRLTLHDALTCVVGIYHPSRSPGSAWAAELNTRRRRGRAALKAAGHRYCSSAVDVACCPLLIARRPLLVVGRSSLIGRRRRLLPIARRLSVIARRSLLIARRPLFIVGGHRSSPWAVARW</sequence>
<dbReference type="Proteomes" id="UP001610818">
    <property type="component" value="Unassembled WGS sequence"/>
</dbReference>
<keyword evidence="2" id="KW-1185">Reference proteome</keyword>
<organism evidence="1 2">
    <name type="scientific">Streptomyces longisporoflavus</name>
    <dbReference type="NCBI Taxonomy" id="28044"/>
    <lineage>
        <taxon>Bacteria</taxon>
        <taxon>Bacillati</taxon>
        <taxon>Actinomycetota</taxon>
        <taxon>Actinomycetes</taxon>
        <taxon>Kitasatosporales</taxon>
        <taxon>Streptomycetaceae</taxon>
        <taxon>Streptomyces</taxon>
    </lineage>
</organism>
<dbReference type="EMBL" id="JBIRGQ010000014">
    <property type="protein sequence ID" value="MFH8551701.1"/>
    <property type="molecule type" value="Genomic_DNA"/>
</dbReference>
<name>A0ABW7R816_9ACTN</name>
<accession>A0ABW7R816</accession>
<evidence type="ECO:0000313" key="2">
    <source>
        <dbReference type="Proteomes" id="UP001610818"/>
    </source>
</evidence>